<sequence length="376" mass="39341">MTGPLDRPRWTPDWRLSVAGQDITPRVRPVLVSLSVTDHLKADSDELELRLDWRDRAVAVPPRGAALRVALGWRETGLVDMPAFVVDEVQHGNEGQGLAMTIRGRAADLRGPLRAPRSRSFGAPTLGALVARVAADHGLTPVVAPDLAGVAVGHVDQAAESDLHLVTRHARAVGGAVKVADGRLVVARVGSGVTAATGRALPAEVVRHDEALTWWVTSQDRERAASVAAPRHDLDAGRAAWEVVLSDGAGPPVELRVTAAGPAQAVARADGTARETVRERDTLRLTLEGRPTLLAGGDLMLDGFGADADRRWAIQSVTHRLDAVGFRSEVEADTPAPAATPAGSVPRSPGAAAVPGWRVVETADGVAVVWAGDGGA</sequence>
<evidence type="ECO:0000313" key="2">
    <source>
        <dbReference type="EMBL" id="MBB4287647.1"/>
    </source>
</evidence>
<evidence type="ECO:0000256" key="1">
    <source>
        <dbReference type="SAM" id="MobiDB-lite"/>
    </source>
</evidence>
<keyword evidence="3" id="KW-1185">Reference proteome</keyword>
<dbReference type="Proteomes" id="UP000555728">
    <property type="component" value="Unassembled WGS sequence"/>
</dbReference>
<protein>
    <recommendedName>
        <fullName evidence="4">Phage late control D family protein</fullName>
    </recommendedName>
</protein>
<dbReference type="Pfam" id="PF05954">
    <property type="entry name" value="Phage_GPD"/>
    <property type="match status" value="1"/>
</dbReference>
<name>A0A7W6S2N2_9PROT</name>
<reference evidence="2 3" key="1">
    <citation type="submission" date="2020-08" db="EMBL/GenBank/DDBJ databases">
        <title>Genome sequencing of Purple Non-Sulfur Bacteria from various extreme environments.</title>
        <authorList>
            <person name="Mayer M."/>
        </authorList>
    </citation>
    <scope>NUCLEOTIDE SEQUENCE [LARGE SCALE GENOMIC DNA]</scope>
    <source>
        <strain evidence="2 3">JA135</strain>
    </source>
</reference>
<evidence type="ECO:0000313" key="3">
    <source>
        <dbReference type="Proteomes" id="UP000555728"/>
    </source>
</evidence>
<evidence type="ECO:0008006" key="4">
    <source>
        <dbReference type="Google" id="ProtNLM"/>
    </source>
</evidence>
<feature type="compositionally biased region" description="Low complexity" evidence="1">
    <location>
        <begin position="333"/>
        <end position="342"/>
    </location>
</feature>
<dbReference type="AlphaFoldDB" id="A0A7W6S2N2"/>
<dbReference type="SUPFAM" id="SSF69279">
    <property type="entry name" value="Phage tail proteins"/>
    <property type="match status" value="1"/>
</dbReference>
<organism evidence="2 3">
    <name type="scientific">Roseospira goensis</name>
    <dbReference type="NCBI Taxonomy" id="391922"/>
    <lineage>
        <taxon>Bacteria</taxon>
        <taxon>Pseudomonadati</taxon>
        <taxon>Pseudomonadota</taxon>
        <taxon>Alphaproteobacteria</taxon>
        <taxon>Rhodospirillales</taxon>
        <taxon>Rhodospirillaceae</taxon>
        <taxon>Roseospira</taxon>
    </lineage>
</organism>
<accession>A0A7W6S2N2</accession>
<gene>
    <name evidence="2" type="ORF">GGD88_003402</name>
</gene>
<feature type="region of interest" description="Disordered" evidence="1">
    <location>
        <begin position="332"/>
        <end position="352"/>
    </location>
</feature>
<dbReference type="EMBL" id="JACIGI010000045">
    <property type="protein sequence ID" value="MBB4287647.1"/>
    <property type="molecule type" value="Genomic_DNA"/>
</dbReference>
<proteinExistence type="predicted"/>
<dbReference type="RefSeq" id="WP_184437609.1">
    <property type="nucleotide sequence ID" value="NZ_JACIGI010000045.1"/>
</dbReference>
<comment type="caution">
    <text evidence="2">The sequence shown here is derived from an EMBL/GenBank/DDBJ whole genome shotgun (WGS) entry which is preliminary data.</text>
</comment>